<evidence type="ECO:0000256" key="6">
    <source>
        <dbReference type="SAM" id="Phobius"/>
    </source>
</evidence>
<dbReference type="EMBL" id="DXBZ01000035">
    <property type="protein sequence ID" value="HIZ17796.1"/>
    <property type="molecule type" value="Genomic_DNA"/>
</dbReference>
<feature type="transmembrane region" description="Helical" evidence="6">
    <location>
        <begin position="214"/>
        <end position="238"/>
    </location>
</feature>
<dbReference type="GO" id="GO:0005886">
    <property type="term" value="C:plasma membrane"/>
    <property type="evidence" value="ECO:0007669"/>
    <property type="project" value="UniProtKB-SubCell"/>
</dbReference>
<feature type="transmembrane region" description="Helical" evidence="6">
    <location>
        <begin position="144"/>
        <end position="166"/>
    </location>
</feature>
<evidence type="ECO:0000256" key="4">
    <source>
        <dbReference type="ARBA" id="ARBA00022989"/>
    </source>
</evidence>
<dbReference type="Gene3D" id="1.20.1250.20">
    <property type="entry name" value="MFS general substrate transporter like domains"/>
    <property type="match status" value="1"/>
</dbReference>
<evidence type="ECO:0000256" key="5">
    <source>
        <dbReference type="ARBA" id="ARBA00023136"/>
    </source>
</evidence>
<organism evidence="8 9">
    <name type="scientific">Candidatus Olsenella stercoravium</name>
    <dbReference type="NCBI Taxonomy" id="2838713"/>
    <lineage>
        <taxon>Bacteria</taxon>
        <taxon>Bacillati</taxon>
        <taxon>Actinomycetota</taxon>
        <taxon>Coriobacteriia</taxon>
        <taxon>Coriobacteriales</taxon>
        <taxon>Atopobiaceae</taxon>
        <taxon>Olsenella</taxon>
    </lineage>
</organism>
<reference evidence="8" key="2">
    <citation type="submission" date="2021-04" db="EMBL/GenBank/DDBJ databases">
        <authorList>
            <person name="Gilroy R."/>
        </authorList>
    </citation>
    <scope>NUCLEOTIDE SEQUENCE</scope>
    <source>
        <strain evidence="8">ChiHecolR3B27-1887</strain>
    </source>
</reference>
<dbReference type="Pfam" id="PF07690">
    <property type="entry name" value="MFS_1"/>
    <property type="match status" value="1"/>
</dbReference>
<sequence length="413" mass="42941">MGFLGSLRSLSPMARRLVLMRLAIYLGMQCAYFIGVVGTLTYAFGGGVTENALGIVLLNGCIVLGSFVGGPLLDRVGPRRFFCVVVGALVATSLLYQLFAQSTEGVLVGAALLGASWGMGDLVAKSFPAYLSDDPDELKTINSVVYTVSNIAVIVGPLAGGIVASAASPQAVFWLLGVCALMGMVPALGFRPVRDPHAGEALPGAKDDSLRAGFSTVFGSAALALLFWSCFFSFLGYGAFDPLESLYYRDVLRVDVEWMGWLSAAAGVGGVVGSMLVMRLPARLVNIRTLLAVLASEGIFALLYVGTSWLVAACAGQILLGMAFGMLTPLLNTLVQSHAPLGVLGRVNAVLGFGNNVAGVAPLLCAPALAEVLGVQGTLVSASLLVLVMPLLVSLIRRHEIAQLVAEETGNDA</sequence>
<evidence type="ECO:0000313" key="9">
    <source>
        <dbReference type="Proteomes" id="UP000824029"/>
    </source>
</evidence>
<dbReference type="PROSITE" id="PS50850">
    <property type="entry name" value="MFS"/>
    <property type="match status" value="1"/>
</dbReference>
<dbReference type="GO" id="GO:0022857">
    <property type="term" value="F:transmembrane transporter activity"/>
    <property type="evidence" value="ECO:0007669"/>
    <property type="project" value="InterPro"/>
</dbReference>
<dbReference type="Proteomes" id="UP000824029">
    <property type="component" value="Unassembled WGS sequence"/>
</dbReference>
<feature type="transmembrane region" description="Helical" evidence="6">
    <location>
        <begin position="290"/>
        <end position="312"/>
    </location>
</feature>
<feature type="transmembrane region" description="Helical" evidence="6">
    <location>
        <begin position="172"/>
        <end position="193"/>
    </location>
</feature>
<evidence type="ECO:0000313" key="8">
    <source>
        <dbReference type="EMBL" id="HIZ17796.1"/>
    </source>
</evidence>
<feature type="transmembrane region" description="Helical" evidence="6">
    <location>
        <begin position="105"/>
        <end position="124"/>
    </location>
</feature>
<comment type="caution">
    <text evidence="8">The sequence shown here is derived from an EMBL/GenBank/DDBJ whole genome shotgun (WGS) entry which is preliminary data.</text>
</comment>
<keyword evidence="2" id="KW-1003">Cell membrane</keyword>
<keyword evidence="5 6" id="KW-0472">Membrane</keyword>
<feature type="transmembrane region" description="Helical" evidence="6">
    <location>
        <begin position="375"/>
        <end position="396"/>
    </location>
</feature>
<feature type="domain" description="Major facilitator superfamily (MFS) profile" evidence="7">
    <location>
        <begin position="1"/>
        <end position="401"/>
    </location>
</feature>
<keyword evidence="4 6" id="KW-1133">Transmembrane helix</keyword>
<feature type="transmembrane region" description="Helical" evidence="6">
    <location>
        <begin position="51"/>
        <end position="69"/>
    </location>
</feature>
<dbReference type="SUPFAM" id="SSF103473">
    <property type="entry name" value="MFS general substrate transporter"/>
    <property type="match status" value="1"/>
</dbReference>
<feature type="transmembrane region" description="Helical" evidence="6">
    <location>
        <begin position="258"/>
        <end position="278"/>
    </location>
</feature>
<name>A0A9D2DIG6_9ACTN</name>
<feature type="transmembrane region" description="Helical" evidence="6">
    <location>
        <begin position="318"/>
        <end position="335"/>
    </location>
</feature>
<evidence type="ECO:0000256" key="1">
    <source>
        <dbReference type="ARBA" id="ARBA00004651"/>
    </source>
</evidence>
<evidence type="ECO:0000256" key="2">
    <source>
        <dbReference type="ARBA" id="ARBA00022475"/>
    </source>
</evidence>
<reference evidence="8" key="1">
    <citation type="journal article" date="2021" name="PeerJ">
        <title>Extensive microbial diversity within the chicken gut microbiome revealed by metagenomics and culture.</title>
        <authorList>
            <person name="Gilroy R."/>
            <person name="Ravi A."/>
            <person name="Getino M."/>
            <person name="Pursley I."/>
            <person name="Horton D.L."/>
            <person name="Alikhan N.F."/>
            <person name="Baker D."/>
            <person name="Gharbi K."/>
            <person name="Hall N."/>
            <person name="Watson M."/>
            <person name="Adriaenssens E.M."/>
            <person name="Foster-Nyarko E."/>
            <person name="Jarju S."/>
            <person name="Secka A."/>
            <person name="Antonio M."/>
            <person name="Oren A."/>
            <person name="Chaudhuri R.R."/>
            <person name="La Ragione R."/>
            <person name="Hildebrand F."/>
            <person name="Pallen M.J."/>
        </authorList>
    </citation>
    <scope>NUCLEOTIDE SEQUENCE</scope>
    <source>
        <strain evidence="8">ChiHecolR3B27-1887</strain>
    </source>
</reference>
<feature type="transmembrane region" description="Helical" evidence="6">
    <location>
        <begin position="81"/>
        <end position="99"/>
    </location>
</feature>
<dbReference type="InterPro" id="IPR011701">
    <property type="entry name" value="MFS"/>
</dbReference>
<proteinExistence type="predicted"/>
<gene>
    <name evidence="8" type="ORF">IAA22_01620</name>
</gene>
<evidence type="ECO:0000256" key="3">
    <source>
        <dbReference type="ARBA" id="ARBA00022692"/>
    </source>
</evidence>
<keyword evidence="3 6" id="KW-0812">Transmembrane</keyword>
<dbReference type="AlphaFoldDB" id="A0A9D2DIG6"/>
<accession>A0A9D2DIG6</accession>
<dbReference type="PANTHER" id="PTHR23513:SF6">
    <property type="entry name" value="MAJOR FACILITATOR SUPERFAMILY ASSOCIATED DOMAIN-CONTAINING PROTEIN"/>
    <property type="match status" value="1"/>
</dbReference>
<dbReference type="PANTHER" id="PTHR23513">
    <property type="entry name" value="INTEGRAL MEMBRANE EFFLUX PROTEIN-RELATED"/>
    <property type="match status" value="1"/>
</dbReference>
<evidence type="ECO:0000259" key="7">
    <source>
        <dbReference type="PROSITE" id="PS50850"/>
    </source>
</evidence>
<feature type="transmembrane region" description="Helical" evidence="6">
    <location>
        <begin position="22"/>
        <end position="45"/>
    </location>
</feature>
<comment type="subcellular location">
    <subcellularLocation>
        <location evidence="1">Cell membrane</location>
        <topology evidence="1">Multi-pass membrane protein</topology>
    </subcellularLocation>
</comment>
<dbReference type="InterPro" id="IPR020846">
    <property type="entry name" value="MFS_dom"/>
</dbReference>
<protein>
    <submittedName>
        <fullName evidence="8">MFS transporter</fullName>
    </submittedName>
</protein>
<dbReference type="InterPro" id="IPR036259">
    <property type="entry name" value="MFS_trans_sf"/>
</dbReference>
<feature type="transmembrane region" description="Helical" evidence="6">
    <location>
        <begin position="347"/>
        <end position="369"/>
    </location>
</feature>